<evidence type="ECO:0000256" key="5">
    <source>
        <dbReference type="SAM" id="Phobius"/>
    </source>
</evidence>
<dbReference type="InterPro" id="IPR053066">
    <property type="entry name" value="ADGR_G7"/>
</dbReference>
<dbReference type="GO" id="GO:0016020">
    <property type="term" value="C:membrane"/>
    <property type="evidence" value="ECO:0007669"/>
    <property type="project" value="UniProtKB-SubCell"/>
</dbReference>
<evidence type="ECO:0000313" key="7">
    <source>
        <dbReference type="EMBL" id="MPC39800.1"/>
    </source>
</evidence>
<keyword evidence="3 5" id="KW-1133">Transmembrane helix</keyword>
<evidence type="ECO:0000313" key="8">
    <source>
        <dbReference type="Proteomes" id="UP000324222"/>
    </source>
</evidence>
<protein>
    <submittedName>
        <fullName evidence="7">Adhesion G-protein coupled receptor G2</fullName>
    </submittedName>
</protein>
<feature type="transmembrane region" description="Helical" evidence="5">
    <location>
        <begin position="53"/>
        <end position="70"/>
    </location>
</feature>
<dbReference type="InterPro" id="IPR000832">
    <property type="entry name" value="GPCR_2_secretin-like"/>
</dbReference>
<dbReference type="PANTHER" id="PTHR47767">
    <property type="entry name" value="ADHESION G PROTEIN-COUPLED RECEPTOR G7"/>
    <property type="match status" value="1"/>
</dbReference>
<dbReference type="GO" id="GO:0007166">
    <property type="term" value="P:cell surface receptor signaling pathway"/>
    <property type="evidence" value="ECO:0007669"/>
    <property type="project" value="InterPro"/>
</dbReference>
<dbReference type="GO" id="GO:0004930">
    <property type="term" value="F:G protein-coupled receptor activity"/>
    <property type="evidence" value="ECO:0007669"/>
    <property type="project" value="InterPro"/>
</dbReference>
<accession>A0A5B7EXM6</accession>
<keyword evidence="8" id="KW-1185">Reference proteome</keyword>
<keyword evidence="4 5" id="KW-0472">Membrane</keyword>
<dbReference type="AlphaFoldDB" id="A0A5B7EXM6"/>
<sequence>MFFSRLRQDVYQHPLHYLVVAAFAWMLVEAANMYQLLITVFASAETHFMAKRVVTAWGIPVVLVVIALAIDKDMYGDPAHGHCVINPMSNPAVYYSTYLDPSDTC</sequence>
<keyword evidence="7" id="KW-0675">Receptor</keyword>
<evidence type="ECO:0000256" key="4">
    <source>
        <dbReference type="ARBA" id="ARBA00023136"/>
    </source>
</evidence>
<dbReference type="InterPro" id="IPR017981">
    <property type="entry name" value="GPCR_2-like_7TM"/>
</dbReference>
<evidence type="ECO:0000256" key="2">
    <source>
        <dbReference type="ARBA" id="ARBA00022692"/>
    </source>
</evidence>
<evidence type="ECO:0000256" key="1">
    <source>
        <dbReference type="ARBA" id="ARBA00004141"/>
    </source>
</evidence>
<reference evidence="7 8" key="1">
    <citation type="submission" date="2019-05" db="EMBL/GenBank/DDBJ databases">
        <title>Another draft genome of Portunus trituberculatus and its Hox gene families provides insights of decapod evolution.</title>
        <authorList>
            <person name="Jeong J.-H."/>
            <person name="Song I."/>
            <person name="Kim S."/>
            <person name="Choi T."/>
            <person name="Kim D."/>
            <person name="Ryu S."/>
            <person name="Kim W."/>
        </authorList>
    </citation>
    <scope>NUCLEOTIDE SEQUENCE [LARGE SCALE GENOMIC DNA]</scope>
    <source>
        <tissue evidence="7">Muscle</tissue>
    </source>
</reference>
<dbReference type="Gene3D" id="1.20.1070.10">
    <property type="entry name" value="Rhodopsin 7-helix transmembrane proteins"/>
    <property type="match status" value="1"/>
</dbReference>
<organism evidence="7 8">
    <name type="scientific">Portunus trituberculatus</name>
    <name type="common">Swimming crab</name>
    <name type="synonym">Neptunus trituberculatus</name>
    <dbReference type="NCBI Taxonomy" id="210409"/>
    <lineage>
        <taxon>Eukaryota</taxon>
        <taxon>Metazoa</taxon>
        <taxon>Ecdysozoa</taxon>
        <taxon>Arthropoda</taxon>
        <taxon>Crustacea</taxon>
        <taxon>Multicrustacea</taxon>
        <taxon>Malacostraca</taxon>
        <taxon>Eumalacostraca</taxon>
        <taxon>Eucarida</taxon>
        <taxon>Decapoda</taxon>
        <taxon>Pleocyemata</taxon>
        <taxon>Brachyura</taxon>
        <taxon>Eubrachyura</taxon>
        <taxon>Portunoidea</taxon>
        <taxon>Portunidae</taxon>
        <taxon>Portuninae</taxon>
        <taxon>Portunus</taxon>
    </lineage>
</organism>
<comment type="caution">
    <text evidence="7">The sequence shown here is derived from an EMBL/GenBank/DDBJ whole genome shotgun (WGS) entry which is preliminary data.</text>
</comment>
<feature type="transmembrane region" description="Helical" evidence="5">
    <location>
        <begin position="15"/>
        <end position="41"/>
    </location>
</feature>
<evidence type="ECO:0000259" key="6">
    <source>
        <dbReference type="PROSITE" id="PS50261"/>
    </source>
</evidence>
<gene>
    <name evidence="7" type="primary">ADGRG2_0</name>
    <name evidence="7" type="ORF">E2C01_033349</name>
</gene>
<dbReference type="PROSITE" id="PS50261">
    <property type="entry name" value="G_PROTEIN_RECEP_F2_4"/>
    <property type="match status" value="1"/>
</dbReference>
<comment type="subcellular location">
    <subcellularLocation>
        <location evidence="1">Membrane</location>
        <topology evidence="1">Multi-pass membrane protein</topology>
    </subcellularLocation>
</comment>
<name>A0A5B7EXM6_PORTR</name>
<proteinExistence type="predicted"/>
<dbReference type="EMBL" id="VSRR010004483">
    <property type="protein sequence ID" value="MPC39800.1"/>
    <property type="molecule type" value="Genomic_DNA"/>
</dbReference>
<feature type="domain" description="G-protein coupled receptors family 2 profile 2" evidence="6">
    <location>
        <begin position="1"/>
        <end position="105"/>
    </location>
</feature>
<dbReference type="Proteomes" id="UP000324222">
    <property type="component" value="Unassembled WGS sequence"/>
</dbReference>
<keyword evidence="2 5" id="KW-0812">Transmembrane</keyword>
<dbReference type="Pfam" id="PF00002">
    <property type="entry name" value="7tm_2"/>
    <property type="match status" value="1"/>
</dbReference>
<evidence type="ECO:0000256" key="3">
    <source>
        <dbReference type="ARBA" id="ARBA00022989"/>
    </source>
</evidence>
<dbReference type="OrthoDB" id="283575at2759"/>
<dbReference type="PANTHER" id="PTHR47767:SF1">
    <property type="entry name" value="ADHESION G PROTEIN-COUPLED RECEPTOR G7"/>
    <property type="match status" value="1"/>
</dbReference>